<proteinExistence type="predicted"/>
<sequence>MIHLSFSLPESDSPWLRTWERAKQGDPVDLPEIDLRYKYFGVNVEMVIDGVEVISKRRFVTLVDLALSLSHAKRRLLSGEDVAFGFTESEEVIRLRCDGDLIAVTSSKHPWRVAVEREELASAFSDFLREVHYYLTSEIPGLAANSVIRKILPE</sequence>
<dbReference type="EMBL" id="FNVT01000049">
    <property type="protein sequence ID" value="SEH03951.1"/>
    <property type="molecule type" value="Genomic_DNA"/>
</dbReference>
<reference evidence="1 2" key="1">
    <citation type="submission" date="2016-10" db="EMBL/GenBank/DDBJ databases">
        <authorList>
            <person name="de Groot N.N."/>
        </authorList>
    </citation>
    <scope>NUCLEOTIDE SEQUENCE [LARGE SCALE GENOMIC DNA]</scope>
    <source>
        <strain evidence="1 2">CGMCC 4.7037</strain>
    </source>
</reference>
<name>A0A1H6F3J4_9ACTN</name>
<protein>
    <submittedName>
        <fullName evidence="1">Uncharacterized protein</fullName>
    </submittedName>
</protein>
<dbReference type="AlphaFoldDB" id="A0A1H6F3J4"/>
<evidence type="ECO:0000313" key="1">
    <source>
        <dbReference type="EMBL" id="SEH03951.1"/>
    </source>
</evidence>
<accession>A0A1H6F3J4</accession>
<gene>
    <name evidence="1" type="ORF">SAMN05444920_14921</name>
</gene>
<dbReference type="OrthoDB" id="3534729at2"/>
<keyword evidence="2" id="KW-1185">Reference proteome</keyword>
<evidence type="ECO:0000313" key="2">
    <source>
        <dbReference type="Proteomes" id="UP000236732"/>
    </source>
</evidence>
<organism evidence="1 2">
    <name type="scientific">Nonomuraea solani</name>
    <dbReference type="NCBI Taxonomy" id="1144553"/>
    <lineage>
        <taxon>Bacteria</taxon>
        <taxon>Bacillati</taxon>
        <taxon>Actinomycetota</taxon>
        <taxon>Actinomycetes</taxon>
        <taxon>Streptosporangiales</taxon>
        <taxon>Streptosporangiaceae</taxon>
        <taxon>Nonomuraea</taxon>
    </lineage>
</organism>
<dbReference type="Proteomes" id="UP000236732">
    <property type="component" value="Unassembled WGS sequence"/>
</dbReference>
<dbReference type="RefSeq" id="WP_103964865.1">
    <property type="nucleotide sequence ID" value="NZ_FNVT01000049.1"/>
</dbReference>